<dbReference type="PANTHER" id="PTHR19854">
    <property type="entry name" value="TRANSDUCIN BETA-LIKE 3"/>
    <property type="match status" value="1"/>
</dbReference>
<dbReference type="Gene3D" id="2.130.10.10">
    <property type="entry name" value="YVTN repeat-like/Quinoprotein amine dehydrogenase"/>
    <property type="match status" value="3"/>
</dbReference>
<dbReference type="PANTHER" id="PTHR19854:SF1">
    <property type="entry name" value="GUANINE NUCLEOTIDE-BINDING PROTEIN SUBUNIT BETA-LIKE PROTEIN 1"/>
    <property type="match status" value="1"/>
</dbReference>
<organism evidence="4 5">
    <name type="scientific">Brassica napus</name>
    <name type="common">Rape</name>
    <dbReference type="NCBI Taxonomy" id="3708"/>
    <lineage>
        <taxon>Eukaryota</taxon>
        <taxon>Viridiplantae</taxon>
        <taxon>Streptophyta</taxon>
        <taxon>Embryophyta</taxon>
        <taxon>Tracheophyta</taxon>
        <taxon>Spermatophyta</taxon>
        <taxon>Magnoliopsida</taxon>
        <taxon>eudicotyledons</taxon>
        <taxon>Gunneridae</taxon>
        <taxon>Pentapetalae</taxon>
        <taxon>rosids</taxon>
        <taxon>malvids</taxon>
        <taxon>Brassicales</taxon>
        <taxon>Brassicaceae</taxon>
        <taxon>Brassiceae</taxon>
        <taxon>Brassica</taxon>
    </lineage>
</organism>
<dbReference type="PROSITE" id="PS50082">
    <property type="entry name" value="WD_REPEATS_2"/>
    <property type="match status" value="2"/>
</dbReference>
<evidence type="ECO:0008006" key="6">
    <source>
        <dbReference type="Google" id="ProtNLM"/>
    </source>
</evidence>
<dbReference type="InterPro" id="IPR015943">
    <property type="entry name" value="WD40/YVTN_repeat-like_dom_sf"/>
</dbReference>
<evidence type="ECO:0000256" key="3">
    <source>
        <dbReference type="PROSITE-ProRule" id="PRU00221"/>
    </source>
</evidence>
<keyword evidence="1 3" id="KW-0853">WD repeat</keyword>
<name>A0ABQ8B8Z6_BRANA</name>
<evidence type="ECO:0000313" key="5">
    <source>
        <dbReference type="Proteomes" id="UP000824890"/>
    </source>
</evidence>
<feature type="repeat" description="WD" evidence="3">
    <location>
        <begin position="372"/>
        <end position="405"/>
    </location>
</feature>
<keyword evidence="5" id="KW-1185">Reference proteome</keyword>
<accession>A0ABQ8B8Z6</accession>
<comment type="caution">
    <text evidence="4">The sequence shown here is derived from an EMBL/GenBank/DDBJ whole genome shotgun (WGS) entry which is preliminary data.</text>
</comment>
<gene>
    <name evidence="4" type="ORF">HID58_040772</name>
</gene>
<dbReference type="Pfam" id="PF00400">
    <property type="entry name" value="WD40"/>
    <property type="match status" value="3"/>
</dbReference>
<evidence type="ECO:0000256" key="2">
    <source>
        <dbReference type="ARBA" id="ARBA00022737"/>
    </source>
</evidence>
<dbReference type="InterPro" id="IPR036322">
    <property type="entry name" value="WD40_repeat_dom_sf"/>
</dbReference>
<protein>
    <recommendedName>
        <fullName evidence="6">Protein DECREASED SIZE EXCLUSION LIMIT 1</fullName>
    </recommendedName>
</protein>
<dbReference type="PRINTS" id="PR00320">
    <property type="entry name" value="GPROTEINBRPT"/>
</dbReference>
<feature type="repeat" description="WD" evidence="3">
    <location>
        <begin position="13"/>
        <end position="54"/>
    </location>
</feature>
<proteinExistence type="predicted"/>
<evidence type="ECO:0000256" key="1">
    <source>
        <dbReference type="ARBA" id="ARBA00022574"/>
    </source>
</evidence>
<dbReference type="Proteomes" id="UP000824890">
    <property type="component" value="Unassembled WGS sequence"/>
</dbReference>
<evidence type="ECO:0000313" key="4">
    <source>
        <dbReference type="EMBL" id="KAH0901269.1"/>
    </source>
</evidence>
<reference evidence="4 5" key="1">
    <citation type="submission" date="2021-05" db="EMBL/GenBank/DDBJ databases">
        <title>Genome Assembly of Synthetic Allotetraploid Brassica napus Reveals Homoeologous Exchanges between Subgenomes.</title>
        <authorList>
            <person name="Davis J.T."/>
        </authorList>
    </citation>
    <scope>NUCLEOTIDE SEQUENCE [LARGE SCALE GENOMIC DNA]</scope>
    <source>
        <strain evidence="5">cv. Da-Ae</strain>
        <tissue evidence="4">Seedling</tissue>
    </source>
</reference>
<dbReference type="InterPro" id="IPR020472">
    <property type="entry name" value="WD40_PAC1"/>
</dbReference>
<dbReference type="EMBL" id="JAGKQM010000011">
    <property type="protein sequence ID" value="KAH0901269.1"/>
    <property type="molecule type" value="Genomic_DNA"/>
</dbReference>
<dbReference type="SUPFAM" id="SSF50978">
    <property type="entry name" value="WD40 repeat-like"/>
    <property type="match status" value="1"/>
</dbReference>
<dbReference type="SMART" id="SM00320">
    <property type="entry name" value="WD40"/>
    <property type="match status" value="5"/>
</dbReference>
<keyword evidence="2" id="KW-0677">Repeat</keyword>
<dbReference type="PROSITE" id="PS50294">
    <property type="entry name" value="WD_REPEATS_REGION"/>
    <property type="match status" value="2"/>
</dbReference>
<sequence>MSKRPPPDPVAVLRGHRHSVMDVSFHPSKSLLFTGSADGELRIWDTIQHRTVSSAWAHSRANGVLAVAASPWLGENKVISYCFDYSQGRDGTVKCWDIEDGGLSRDPLLVLNTSAYHFCKFSLVKKPKTSLKEAEGHSKNCNEQDVEDKRNVQCTDDRVGSVGDSGLLQGMVYLAFLEVLCVPNNLIVTDGDHAESATYVAVAGEEPTEVEIWDLNTRSKIIQLPQATPDESACASTKERGMCMAVQLFSPPESQGFLHVLAGYEDGSTLLWDIRNPKIPLTSVRFHSEPVLSLCVASSCDGGISGGADDKIVMYNINHSTGSLTLRKEIILERPGISGTSIRPDGKIAATAGWDHRVRVYNYRKGSPLAILKYHGATCNAVSYSPDCELMASASEDATLAIWKLYPPHKSH</sequence>
<dbReference type="InterPro" id="IPR001680">
    <property type="entry name" value="WD40_rpt"/>
</dbReference>